<dbReference type="InterPro" id="IPR058074">
    <property type="entry name" value="Bacteriocin-like"/>
</dbReference>
<protein>
    <recommendedName>
        <fullName evidence="3">Bacteriocin</fullName>
    </recommendedName>
</protein>
<name>A0ABT2W4X4_9FLAO</name>
<dbReference type="NCBIfam" id="NF047798">
    <property type="entry name" value="leader_Chryseo"/>
    <property type="match status" value="1"/>
</dbReference>
<proteinExistence type="predicted"/>
<comment type="caution">
    <text evidence="1">The sequence shown here is derived from an EMBL/GenBank/DDBJ whole genome shotgun (WGS) entry which is preliminary data.</text>
</comment>
<reference evidence="2" key="1">
    <citation type="submission" date="2023-07" db="EMBL/GenBank/DDBJ databases">
        <title>Chryseobacterium sp. strain PBS4-4 Genome sequencing and assembly.</title>
        <authorList>
            <person name="Jung Y."/>
        </authorList>
    </citation>
    <scope>NUCLEOTIDE SEQUENCE [LARGE SCALE GENOMIC DNA]</scope>
    <source>
        <strain evidence="2">PBS4-4</strain>
    </source>
</reference>
<evidence type="ECO:0000313" key="2">
    <source>
        <dbReference type="Proteomes" id="UP001208649"/>
    </source>
</evidence>
<gene>
    <name evidence="1" type="ORF">NZ698_04330</name>
</gene>
<organism evidence="1 2">
    <name type="scientific">Chryseobacterium edaphi</name>
    <dbReference type="NCBI Taxonomy" id="2976532"/>
    <lineage>
        <taxon>Bacteria</taxon>
        <taxon>Pseudomonadati</taxon>
        <taxon>Bacteroidota</taxon>
        <taxon>Flavobacteriia</taxon>
        <taxon>Flavobacteriales</taxon>
        <taxon>Weeksellaceae</taxon>
        <taxon>Chryseobacterium group</taxon>
        <taxon>Chryseobacterium</taxon>
    </lineage>
</organism>
<sequence length="58" mass="6301">MKNLKSLSRKELKTIKGAAVTSKCPPGRYYCPEADVCVAINEECYIIVPETPVEGGSL</sequence>
<dbReference type="EMBL" id="JAOTEM010000001">
    <property type="protein sequence ID" value="MCU7616414.1"/>
    <property type="molecule type" value="Genomic_DNA"/>
</dbReference>
<evidence type="ECO:0008006" key="3">
    <source>
        <dbReference type="Google" id="ProtNLM"/>
    </source>
</evidence>
<accession>A0ABT2W4X4</accession>
<dbReference type="Proteomes" id="UP001208649">
    <property type="component" value="Unassembled WGS sequence"/>
</dbReference>
<evidence type="ECO:0000313" key="1">
    <source>
        <dbReference type="EMBL" id="MCU7616414.1"/>
    </source>
</evidence>
<keyword evidence="2" id="KW-1185">Reference proteome</keyword>
<dbReference type="RefSeq" id="WP_263001862.1">
    <property type="nucleotide sequence ID" value="NZ_JAOTEM010000001.1"/>
</dbReference>